<evidence type="ECO:0000256" key="1">
    <source>
        <dbReference type="ARBA" id="ARBA00004496"/>
    </source>
</evidence>
<protein>
    <recommendedName>
        <fullName evidence="3">tRNA threonylcarbamoyladenosine biosynthesis protein TsaE</fullName>
    </recommendedName>
    <alternativeName>
        <fullName evidence="10">t(6)A37 threonylcarbamoyladenosine biosynthesis protein TsaE</fullName>
    </alternativeName>
</protein>
<evidence type="ECO:0000256" key="5">
    <source>
        <dbReference type="ARBA" id="ARBA00022694"/>
    </source>
</evidence>
<keyword evidence="8" id="KW-0067">ATP-binding</keyword>
<comment type="subcellular location">
    <subcellularLocation>
        <location evidence="1">Cytoplasm</location>
    </subcellularLocation>
</comment>
<reference evidence="11" key="1">
    <citation type="submission" date="2021-01" db="EMBL/GenBank/DDBJ databases">
        <authorList>
            <person name="Eckstrom K.M.E."/>
        </authorList>
    </citation>
    <scope>NUCLEOTIDE SEQUENCE</scope>
    <source>
        <strain evidence="11">UVCC 0001</strain>
    </source>
</reference>
<dbReference type="PANTHER" id="PTHR33540:SF2">
    <property type="entry name" value="TRNA THREONYLCARBAMOYLADENOSINE BIOSYNTHESIS PROTEIN TSAE"/>
    <property type="match status" value="1"/>
</dbReference>
<evidence type="ECO:0000256" key="10">
    <source>
        <dbReference type="ARBA" id="ARBA00032441"/>
    </source>
</evidence>
<keyword evidence="5" id="KW-0819">tRNA processing</keyword>
<comment type="similarity">
    <text evidence="2">Belongs to the TsaE family.</text>
</comment>
<evidence type="ECO:0000256" key="7">
    <source>
        <dbReference type="ARBA" id="ARBA00022741"/>
    </source>
</evidence>
<keyword evidence="4" id="KW-0963">Cytoplasm</keyword>
<evidence type="ECO:0000256" key="9">
    <source>
        <dbReference type="ARBA" id="ARBA00022842"/>
    </source>
</evidence>
<evidence type="ECO:0000256" key="3">
    <source>
        <dbReference type="ARBA" id="ARBA00019010"/>
    </source>
</evidence>
<evidence type="ECO:0000256" key="8">
    <source>
        <dbReference type="ARBA" id="ARBA00022840"/>
    </source>
</evidence>
<comment type="caution">
    <text evidence="11">The sequence shown here is derived from an EMBL/GenBank/DDBJ whole genome shotgun (WGS) entry which is preliminary data.</text>
</comment>
<dbReference type="GO" id="GO:0046872">
    <property type="term" value="F:metal ion binding"/>
    <property type="evidence" value="ECO:0007669"/>
    <property type="project" value="UniProtKB-KW"/>
</dbReference>
<evidence type="ECO:0000256" key="2">
    <source>
        <dbReference type="ARBA" id="ARBA00007599"/>
    </source>
</evidence>
<dbReference type="Gene3D" id="3.40.50.300">
    <property type="entry name" value="P-loop containing nucleotide triphosphate hydrolases"/>
    <property type="match status" value="1"/>
</dbReference>
<dbReference type="EMBL" id="JASFZW010000008">
    <property type="protein sequence ID" value="KAK2076959.1"/>
    <property type="molecule type" value="Genomic_DNA"/>
</dbReference>
<dbReference type="Pfam" id="PF02367">
    <property type="entry name" value="TsaE"/>
    <property type="match status" value="1"/>
</dbReference>
<name>A0AAD9IGZ9_PROWI</name>
<dbReference type="GO" id="GO:0005524">
    <property type="term" value="F:ATP binding"/>
    <property type="evidence" value="ECO:0007669"/>
    <property type="project" value="UniProtKB-KW"/>
</dbReference>
<dbReference type="InterPro" id="IPR027417">
    <property type="entry name" value="P-loop_NTPase"/>
</dbReference>
<keyword evidence="12" id="KW-1185">Reference proteome</keyword>
<evidence type="ECO:0000256" key="6">
    <source>
        <dbReference type="ARBA" id="ARBA00022723"/>
    </source>
</evidence>
<keyword evidence="6" id="KW-0479">Metal-binding</keyword>
<organism evidence="11 12">
    <name type="scientific">Prototheca wickerhamii</name>
    <dbReference type="NCBI Taxonomy" id="3111"/>
    <lineage>
        <taxon>Eukaryota</taxon>
        <taxon>Viridiplantae</taxon>
        <taxon>Chlorophyta</taxon>
        <taxon>core chlorophytes</taxon>
        <taxon>Trebouxiophyceae</taxon>
        <taxon>Chlorellales</taxon>
        <taxon>Chlorellaceae</taxon>
        <taxon>Prototheca</taxon>
    </lineage>
</organism>
<keyword evidence="7" id="KW-0547">Nucleotide-binding</keyword>
<evidence type="ECO:0000313" key="11">
    <source>
        <dbReference type="EMBL" id="KAK2076959.1"/>
    </source>
</evidence>
<dbReference type="GO" id="GO:0005737">
    <property type="term" value="C:cytoplasm"/>
    <property type="evidence" value="ECO:0007669"/>
    <property type="project" value="UniProtKB-SubCell"/>
</dbReference>
<evidence type="ECO:0000256" key="4">
    <source>
        <dbReference type="ARBA" id="ARBA00022490"/>
    </source>
</evidence>
<dbReference type="InterPro" id="IPR003442">
    <property type="entry name" value="T6A_TsaE"/>
</dbReference>
<keyword evidence="9" id="KW-0460">Magnesium</keyword>
<dbReference type="AlphaFoldDB" id="A0AAD9IGZ9"/>
<accession>A0AAD9IGZ9</accession>
<proteinExistence type="inferred from homology"/>
<sequence length="101" mass="11272">MKPYHHFDLYRLADAPSALARLDLDGAFQRGVSLVEWPERLGDLAPRHAVRVRLRHVQGSDEAGSEEREIDVLLPQAGVWTVVAQRLREHGPEAGLDVVAD</sequence>
<dbReference type="PANTHER" id="PTHR33540">
    <property type="entry name" value="TRNA THREONYLCARBAMOYLADENOSINE BIOSYNTHESIS PROTEIN TSAE"/>
    <property type="match status" value="1"/>
</dbReference>
<dbReference type="Proteomes" id="UP001255856">
    <property type="component" value="Unassembled WGS sequence"/>
</dbReference>
<dbReference type="GO" id="GO:0002949">
    <property type="term" value="P:tRNA threonylcarbamoyladenosine modification"/>
    <property type="evidence" value="ECO:0007669"/>
    <property type="project" value="InterPro"/>
</dbReference>
<evidence type="ECO:0000313" key="12">
    <source>
        <dbReference type="Proteomes" id="UP001255856"/>
    </source>
</evidence>
<gene>
    <name evidence="11" type="ORF">QBZ16_005187</name>
</gene>